<dbReference type="EMBL" id="JACDXX010000002">
    <property type="protein sequence ID" value="MCB5408913.1"/>
    <property type="molecule type" value="Genomic_DNA"/>
</dbReference>
<proteinExistence type="predicted"/>
<protein>
    <recommendedName>
        <fullName evidence="5">Lipoprotein</fullName>
    </recommendedName>
</protein>
<sequence length="207" mass="22358">MLRGITAFAVVLMLAGCAQSIRAPEEEVARAAYVGGPPSVTLFTVINDRNGSGAHSGLLINGSQRVLFDPAGTWSHPRVPERDDVHFGISEPVLNFYRDYHARDSDTETFHIVETTINLSPDVAELILQRALANGAVAKANCARSISALLKDVPGFENLQGSWFPKRLGKSFEQLPGATSRIVTEENDNPGQGHGVVLVDKKGNRVN</sequence>
<comment type="caution">
    <text evidence="3">The sequence shown here is derived from an EMBL/GenBank/DDBJ whole genome shotgun (WGS) entry which is preliminary data.</text>
</comment>
<dbReference type="RefSeq" id="WP_226933811.1">
    <property type="nucleotide sequence ID" value="NZ_JACDXX010000002.1"/>
</dbReference>
<keyword evidence="2" id="KW-0732">Signal</keyword>
<evidence type="ECO:0000313" key="3">
    <source>
        <dbReference type="EMBL" id="MCB5408913.1"/>
    </source>
</evidence>
<keyword evidence="4" id="KW-1185">Reference proteome</keyword>
<evidence type="ECO:0000256" key="2">
    <source>
        <dbReference type="SAM" id="SignalP"/>
    </source>
</evidence>
<name>A0ABS8CI97_9RHOB</name>
<dbReference type="Proteomes" id="UP001198571">
    <property type="component" value="Unassembled WGS sequence"/>
</dbReference>
<feature type="signal peptide" evidence="2">
    <location>
        <begin position="1"/>
        <end position="23"/>
    </location>
</feature>
<evidence type="ECO:0000256" key="1">
    <source>
        <dbReference type="SAM" id="MobiDB-lite"/>
    </source>
</evidence>
<feature type="region of interest" description="Disordered" evidence="1">
    <location>
        <begin position="185"/>
        <end position="207"/>
    </location>
</feature>
<evidence type="ECO:0008006" key="5">
    <source>
        <dbReference type="Google" id="ProtNLM"/>
    </source>
</evidence>
<accession>A0ABS8CI97</accession>
<feature type="chain" id="PRO_5046308778" description="Lipoprotein" evidence="2">
    <location>
        <begin position="24"/>
        <end position="207"/>
    </location>
</feature>
<gene>
    <name evidence="3" type="ORF">H0485_02665</name>
</gene>
<organism evidence="3 4">
    <name type="scientific">Pseudogemmobacter faecipullorum</name>
    <dbReference type="NCBI Taxonomy" id="2755041"/>
    <lineage>
        <taxon>Bacteria</taxon>
        <taxon>Pseudomonadati</taxon>
        <taxon>Pseudomonadota</taxon>
        <taxon>Alphaproteobacteria</taxon>
        <taxon>Rhodobacterales</taxon>
        <taxon>Paracoccaceae</taxon>
        <taxon>Pseudogemmobacter</taxon>
    </lineage>
</organism>
<dbReference type="PROSITE" id="PS51257">
    <property type="entry name" value="PROKAR_LIPOPROTEIN"/>
    <property type="match status" value="1"/>
</dbReference>
<evidence type="ECO:0000313" key="4">
    <source>
        <dbReference type="Proteomes" id="UP001198571"/>
    </source>
</evidence>
<reference evidence="3 4" key="1">
    <citation type="submission" date="2020-07" db="EMBL/GenBank/DDBJ databases">
        <title>Pseudogemmobacter sp. nov., isolated from poultry manure in Taiwan.</title>
        <authorList>
            <person name="Lin S.-Y."/>
            <person name="Tang Y.-S."/>
            <person name="Young C.-C."/>
        </authorList>
    </citation>
    <scope>NUCLEOTIDE SEQUENCE [LARGE SCALE GENOMIC DNA]</scope>
    <source>
        <strain evidence="3 4">CC-YST710</strain>
    </source>
</reference>